<evidence type="ECO:0000313" key="2">
    <source>
        <dbReference type="Proteomes" id="UP001153332"/>
    </source>
</evidence>
<keyword evidence="2" id="KW-1185">Reference proteome</keyword>
<name>A0ACC2JUJ4_9PEZI</name>
<dbReference type="EMBL" id="JAPUUL010000338">
    <property type="protein sequence ID" value="KAJ8131197.1"/>
    <property type="molecule type" value="Genomic_DNA"/>
</dbReference>
<sequence length="467" mass="52494">MTSAPETNLTGVDGDLGCGISETLDDGVTSPPPRQSDSDHTCSDSGVSQDAAAVHWEVVEQACQTIKKLSDWIYSPSLYEEEYPTFDLCDQETVEDLYSELCKRGLAGYFRFKLHKEWNIRTGILTLRPVETEIHKCCASLVLDALMDEIDRVTDAHLSLQPFRDNFEVYNSRRGFQIGEISSGKFPRLMKCPDGQIRYKDQRFPRFVIEIGYRQTQEQIRDSMVEYVINTPVDAFTVLAINIEYALPDVRISKDHFHQASVSLWTSKLGSQAIIVRTLARNRIFRKNNGEAVGGALSIPFELLLPLEEHSKIPQDAQPAELQLDFESLSEIVRMAEETQREFDTGYFPDTPEQTVTIVDEDEVVLSEEIVPASKSVRISPHWRDLSEKDSAVLSAKTVKITNLEGLVILLPEGSLYEHVSPALLDLENQVESQRQRNRAADAGSGTQSIGKALRAMSKSVKGYWQS</sequence>
<organism evidence="1 2">
    <name type="scientific">Lasiodiplodia mahajangana</name>
    <dbReference type="NCBI Taxonomy" id="1108764"/>
    <lineage>
        <taxon>Eukaryota</taxon>
        <taxon>Fungi</taxon>
        <taxon>Dikarya</taxon>
        <taxon>Ascomycota</taxon>
        <taxon>Pezizomycotina</taxon>
        <taxon>Dothideomycetes</taxon>
        <taxon>Dothideomycetes incertae sedis</taxon>
        <taxon>Botryosphaeriales</taxon>
        <taxon>Botryosphaeriaceae</taxon>
        <taxon>Lasiodiplodia</taxon>
    </lineage>
</organism>
<gene>
    <name evidence="1" type="ORF">O1611_g2426</name>
</gene>
<accession>A0ACC2JUJ4</accession>
<dbReference type="Proteomes" id="UP001153332">
    <property type="component" value="Unassembled WGS sequence"/>
</dbReference>
<protein>
    <submittedName>
        <fullName evidence="1">Uncharacterized protein</fullName>
    </submittedName>
</protein>
<proteinExistence type="predicted"/>
<reference evidence="1" key="1">
    <citation type="submission" date="2022-12" db="EMBL/GenBank/DDBJ databases">
        <title>Genome Sequence of Lasiodiplodia mahajangana.</title>
        <authorList>
            <person name="Buettner E."/>
        </authorList>
    </citation>
    <scope>NUCLEOTIDE SEQUENCE</scope>
    <source>
        <strain evidence="1">VT137</strain>
    </source>
</reference>
<evidence type="ECO:0000313" key="1">
    <source>
        <dbReference type="EMBL" id="KAJ8131197.1"/>
    </source>
</evidence>
<comment type="caution">
    <text evidence="1">The sequence shown here is derived from an EMBL/GenBank/DDBJ whole genome shotgun (WGS) entry which is preliminary data.</text>
</comment>